<dbReference type="InterPro" id="IPR009686">
    <property type="entry name" value="Senescence/spartin_C"/>
</dbReference>
<evidence type="ECO:0000256" key="1">
    <source>
        <dbReference type="SAM" id="Phobius"/>
    </source>
</evidence>
<dbReference type="Pfam" id="PF06911">
    <property type="entry name" value="Senescence"/>
    <property type="match status" value="2"/>
</dbReference>
<dbReference type="PANTHER" id="PTHR21068">
    <property type="entry name" value="SPARTIN"/>
    <property type="match status" value="1"/>
</dbReference>
<proteinExistence type="predicted"/>
<dbReference type="Proteomes" id="UP001459277">
    <property type="component" value="Unassembled WGS sequence"/>
</dbReference>
<evidence type="ECO:0000313" key="3">
    <source>
        <dbReference type="EMBL" id="KAL0003354.1"/>
    </source>
</evidence>
<protein>
    <recommendedName>
        <fullName evidence="2">Senescence domain-containing protein</fullName>
    </recommendedName>
</protein>
<keyword evidence="4" id="KW-1185">Reference proteome</keyword>
<dbReference type="GO" id="GO:0005886">
    <property type="term" value="C:plasma membrane"/>
    <property type="evidence" value="ECO:0007669"/>
    <property type="project" value="TreeGrafter"/>
</dbReference>
<sequence>MAVLARVGDEIQMLLAKDEAAVKLDESHLITLFSFLFVFPQTELGCVLDYRGSVARLIAVGSGQLIRVILWCGDVTVDRLKWGNEFLKKRMGPGSNSEISPEAMRRMKRVKKLTKMMENMASGVLSGVVKVSGFFTSSIVNSKVSKKNFSLLPGEIVLASLDGYSRVCDAVEVAGRNVMSTTSLVTTGIVSQRYKLGKQQKLSPMFGMDLVLAKIYCLCLVYIVLFLSIIGRNENIERLFFHHCKYGEQAGQVTNEGLDAAGHALGTAWAMLKIRKAFNPKSIFKPTTLAKAVAEANFAALKAKHKK</sequence>
<dbReference type="PANTHER" id="PTHR21068:SF50">
    <property type="entry name" value="PROTEIN EARLY-RESPONSIVE TO DEHYDRATION 7, CHLOROPLASTIC-LIKE ISOFORM X1"/>
    <property type="match status" value="1"/>
</dbReference>
<dbReference type="EMBL" id="JAZDWU010000005">
    <property type="protein sequence ID" value="KAL0003354.1"/>
    <property type="molecule type" value="Genomic_DNA"/>
</dbReference>
<accession>A0AAW2D101</accession>
<feature type="domain" description="Senescence" evidence="2">
    <location>
        <begin position="57"/>
        <end position="194"/>
    </location>
</feature>
<keyword evidence="1" id="KW-1133">Transmembrane helix</keyword>
<reference evidence="3 4" key="1">
    <citation type="submission" date="2024-01" db="EMBL/GenBank/DDBJ databases">
        <title>A telomere-to-telomere, gap-free genome of sweet tea (Lithocarpus litseifolius).</title>
        <authorList>
            <person name="Zhou J."/>
        </authorList>
    </citation>
    <scope>NUCLEOTIDE SEQUENCE [LARGE SCALE GENOMIC DNA]</scope>
    <source>
        <strain evidence="3">Zhou-2022a</strain>
        <tissue evidence="3">Leaf</tissue>
    </source>
</reference>
<dbReference type="InterPro" id="IPR045036">
    <property type="entry name" value="Spartin-like"/>
</dbReference>
<keyword evidence="1" id="KW-0472">Membrane</keyword>
<feature type="transmembrane region" description="Helical" evidence="1">
    <location>
        <begin position="211"/>
        <end position="230"/>
    </location>
</feature>
<keyword evidence="1" id="KW-0812">Transmembrane</keyword>
<name>A0AAW2D101_9ROSI</name>
<gene>
    <name evidence="3" type="ORF">SO802_017135</name>
</gene>
<evidence type="ECO:0000259" key="2">
    <source>
        <dbReference type="Pfam" id="PF06911"/>
    </source>
</evidence>
<comment type="caution">
    <text evidence="3">The sequence shown here is derived from an EMBL/GenBank/DDBJ whole genome shotgun (WGS) entry which is preliminary data.</text>
</comment>
<evidence type="ECO:0000313" key="4">
    <source>
        <dbReference type="Proteomes" id="UP001459277"/>
    </source>
</evidence>
<feature type="domain" description="Senescence" evidence="2">
    <location>
        <begin position="245"/>
        <end position="294"/>
    </location>
</feature>
<organism evidence="3 4">
    <name type="scientific">Lithocarpus litseifolius</name>
    <dbReference type="NCBI Taxonomy" id="425828"/>
    <lineage>
        <taxon>Eukaryota</taxon>
        <taxon>Viridiplantae</taxon>
        <taxon>Streptophyta</taxon>
        <taxon>Embryophyta</taxon>
        <taxon>Tracheophyta</taxon>
        <taxon>Spermatophyta</taxon>
        <taxon>Magnoliopsida</taxon>
        <taxon>eudicotyledons</taxon>
        <taxon>Gunneridae</taxon>
        <taxon>Pentapetalae</taxon>
        <taxon>rosids</taxon>
        <taxon>fabids</taxon>
        <taxon>Fagales</taxon>
        <taxon>Fagaceae</taxon>
        <taxon>Lithocarpus</taxon>
    </lineage>
</organism>
<dbReference type="AlphaFoldDB" id="A0AAW2D101"/>